<reference evidence="1 3" key="1">
    <citation type="submission" date="2017-12" db="EMBL/GenBank/DDBJ databases">
        <title>Complete genome sequence of Herbivorax saccincola GGR1, a novel Cellulosome-producing hydrolytic bacterium in a thermophilic biogas plant, established by Illumina and Nanopore MinION sequencing.</title>
        <authorList>
            <person name="Pechtl A."/>
            <person name="Ruckert C."/>
            <person name="Koeck D.E."/>
            <person name="Maus I."/>
            <person name="Winkler A."/>
            <person name="Kalinowski J."/>
            <person name="Puhler A."/>
            <person name="Schwarz W.W."/>
            <person name="Zverlov V.V."/>
            <person name="Schluter A."/>
            <person name="Liebl W."/>
        </authorList>
    </citation>
    <scope>NUCLEOTIDE SEQUENCE [LARGE SCALE GENOMIC DNA]</scope>
    <source>
        <strain evidence="1">GGR1</strain>
        <strain evidence="3">SR1</strain>
    </source>
</reference>
<dbReference type="AlphaFoldDB" id="A0A2K9ELM8"/>
<dbReference type="EMBL" id="NEMB01000003">
    <property type="protein sequence ID" value="PQQ67410.1"/>
    <property type="molecule type" value="Genomic_DNA"/>
</dbReference>
<keyword evidence="3" id="KW-1185">Reference proteome</keyword>
<evidence type="ECO:0000313" key="3">
    <source>
        <dbReference type="Proteomes" id="UP000233534"/>
    </source>
</evidence>
<evidence type="ECO:0000313" key="1">
    <source>
        <dbReference type="EMBL" id="AUG57491.1"/>
    </source>
</evidence>
<dbReference type="KEGG" id="hsc:HVS_07900"/>
<evidence type="ECO:0000313" key="2">
    <source>
        <dbReference type="EMBL" id="PQQ67410.1"/>
    </source>
</evidence>
<sequence>MSRSTKTNLKQSNNDNPFYDLRKMVFSLNVGTLGLEVVKSGISLCTVMEWEISGSVATLVSVIDGSTSLYLSTGGGIIGGGGHQNVVEASSAFREASEKYLSRMKKDSDFKLPENGHVCFYVVTTDGVYKYDGLEKDMVSQRDEFSQLFFLGQNTITELRKIV</sequence>
<name>A0A2K9ELM8_9FIRM</name>
<evidence type="ECO:0000313" key="4">
    <source>
        <dbReference type="Proteomes" id="UP000239720"/>
    </source>
</evidence>
<dbReference type="EMBL" id="CP025197">
    <property type="protein sequence ID" value="AUG57491.1"/>
    <property type="molecule type" value="Genomic_DNA"/>
</dbReference>
<reference evidence="2 4" key="2">
    <citation type="journal article" date="2018" name="Syst. Appl. Microbiol.">
        <title>Characterization and high-quality draft genome sequence of Herbivorax saccincola A7, an anaerobic, alkaliphilic, thermophilic, cellulolytic, and xylanolytic bacterium.</title>
        <authorList>
            <person name="Aikawa S."/>
            <person name="Baramee S."/>
            <person name="Sermsathanaswadi J."/>
            <person name="Thianheng P."/>
            <person name="Tachaapaikoon C."/>
            <person name="Shikata A."/>
            <person name="Waeonukul R."/>
            <person name="Pason P."/>
            <person name="Ratanakhanokchai K."/>
            <person name="Kosugi A."/>
        </authorList>
    </citation>
    <scope>NUCLEOTIDE SEQUENCE [LARGE SCALE GENOMIC DNA]</scope>
    <source>
        <strain evidence="2 4">A7</strain>
    </source>
</reference>
<accession>A0A2K9ELM8</accession>
<gene>
    <name evidence="2" type="ORF">B9R14_12070</name>
    <name evidence="1" type="ORF">HVS_07900</name>
</gene>
<protein>
    <submittedName>
        <fullName evidence="1">Uncharacterized protein</fullName>
    </submittedName>
</protein>
<organism evidence="1 3">
    <name type="scientific">Acetivibrio saccincola</name>
    <dbReference type="NCBI Taxonomy" id="1677857"/>
    <lineage>
        <taxon>Bacteria</taxon>
        <taxon>Bacillati</taxon>
        <taxon>Bacillota</taxon>
        <taxon>Clostridia</taxon>
        <taxon>Eubacteriales</taxon>
        <taxon>Oscillospiraceae</taxon>
        <taxon>Acetivibrio</taxon>
    </lineage>
</organism>
<dbReference type="RefSeq" id="WP_101300896.1">
    <property type="nucleotide sequence ID" value="NZ_CP025197.1"/>
</dbReference>
<dbReference type="Proteomes" id="UP000233534">
    <property type="component" value="Chromosome"/>
</dbReference>
<proteinExistence type="predicted"/>
<dbReference type="Proteomes" id="UP000239720">
    <property type="component" value="Unassembled WGS sequence"/>
</dbReference>